<evidence type="ECO:0000313" key="2">
    <source>
        <dbReference type="EnsemblMetazoa" id="CJA27700.1"/>
    </source>
</evidence>
<keyword evidence="3" id="KW-1185">Reference proteome</keyword>
<reference evidence="3" key="1">
    <citation type="submission" date="2010-08" db="EMBL/GenBank/DDBJ databases">
        <authorList>
            <consortium name="Caenorhabditis japonica Sequencing Consortium"/>
            <person name="Wilson R.K."/>
        </authorList>
    </citation>
    <scope>NUCLEOTIDE SEQUENCE [LARGE SCALE GENOMIC DNA]</scope>
    <source>
        <strain evidence="3">DF5081</strain>
    </source>
</reference>
<dbReference type="Proteomes" id="UP000005237">
    <property type="component" value="Unassembled WGS sequence"/>
</dbReference>
<feature type="compositionally biased region" description="Basic and acidic residues" evidence="1">
    <location>
        <begin position="1"/>
        <end position="21"/>
    </location>
</feature>
<protein>
    <submittedName>
        <fullName evidence="2">Uncharacterized protein</fullName>
    </submittedName>
</protein>
<accession>A0A8R1IB34</accession>
<feature type="region of interest" description="Disordered" evidence="1">
    <location>
        <begin position="1"/>
        <end position="23"/>
    </location>
</feature>
<dbReference type="AlphaFoldDB" id="A0A8R1IB34"/>
<proteinExistence type="predicted"/>
<organism evidence="2 3">
    <name type="scientific">Caenorhabditis japonica</name>
    <dbReference type="NCBI Taxonomy" id="281687"/>
    <lineage>
        <taxon>Eukaryota</taxon>
        <taxon>Metazoa</taxon>
        <taxon>Ecdysozoa</taxon>
        <taxon>Nematoda</taxon>
        <taxon>Chromadorea</taxon>
        <taxon>Rhabditida</taxon>
        <taxon>Rhabditina</taxon>
        <taxon>Rhabditomorpha</taxon>
        <taxon>Rhabditoidea</taxon>
        <taxon>Rhabditidae</taxon>
        <taxon>Peloderinae</taxon>
        <taxon>Caenorhabditis</taxon>
    </lineage>
</organism>
<reference evidence="2" key="2">
    <citation type="submission" date="2022-06" db="UniProtKB">
        <authorList>
            <consortium name="EnsemblMetazoa"/>
        </authorList>
    </citation>
    <scope>IDENTIFICATION</scope>
    <source>
        <strain evidence="2">DF5081</strain>
    </source>
</reference>
<evidence type="ECO:0000256" key="1">
    <source>
        <dbReference type="SAM" id="MobiDB-lite"/>
    </source>
</evidence>
<name>A0A8R1IB34_CAEJA</name>
<sequence length="80" mass="9108">MFDYRDLEAQEHESVTNERRYRSPSGRFDTDLCRTIATSSLLIGDLYIIHIPEYVRCPKMGLGTIGVCTLVDLNTVKTVI</sequence>
<evidence type="ECO:0000313" key="3">
    <source>
        <dbReference type="Proteomes" id="UP000005237"/>
    </source>
</evidence>
<dbReference type="EnsemblMetazoa" id="CJA27700.1">
    <property type="protein sequence ID" value="CJA27700.1"/>
    <property type="gene ID" value="WBGene00183273"/>
</dbReference>